<accession>A0A875RZL4</accession>
<evidence type="ECO:0000256" key="1">
    <source>
        <dbReference type="ARBA" id="ARBA00001947"/>
    </source>
</evidence>
<evidence type="ECO:0000256" key="2">
    <source>
        <dbReference type="ARBA" id="ARBA00022723"/>
    </source>
</evidence>
<evidence type="ECO:0000256" key="5">
    <source>
        <dbReference type="RuleBase" id="RU361277"/>
    </source>
</evidence>
<dbReference type="AlphaFoldDB" id="A0A875RZL4"/>
<protein>
    <recommendedName>
        <fullName evidence="6">Enoyl reductase (ER) domain-containing protein</fullName>
    </recommendedName>
</protein>
<dbReference type="Pfam" id="PF08240">
    <property type="entry name" value="ADH_N"/>
    <property type="match status" value="1"/>
</dbReference>
<keyword evidence="8" id="KW-1185">Reference proteome</keyword>
<dbReference type="EMBL" id="CP064812">
    <property type="protein sequence ID" value="QPG74103.1"/>
    <property type="molecule type" value="Genomic_DNA"/>
</dbReference>
<evidence type="ECO:0000259" key="6">
    <source>
        <dbReference type="SMART" id="SM00829"/>
    </source>
</evidence>
<dbReference type="FunFam" id="3.40.50.720:FF:000022">
    <property type="entry name" value="Cinnamyl alcohol dehydrogenase"/>
    <property type="match status" value="1"/>
</dbReference>
<organism evidence="7 8">
    <name type="scientific">Eeniella nana</name>
    <name type="common">Yeast</name>
    <name type="synonym">Brettanomyces nanus</name>
    <dbReference type="NCBI Taxonomy" id="13502"/>
    <lineage>
        <taxon>Eukaryota</taxon>
        <taxon>Fungi</taxon>
        <taxon>Dikarya</taxon>
        <taxon>Ascomycota</taxon>
        <taxon>Saccharomycotina</taxon>
        <taxon>Pichiomycetes</taxon>
        <taxon>Pichiales</taxon>
        <taxon>Pichiaceae</taxon>
        <taxon>Brettanomyces</taxon>
    </lineage>
</organism>
<reference evidence="7" key="1">
    <citation type="submission" date="2020-10" db="EMBL/GenBank/DDBJ databases">
        <authorList>
            <person name="Roach M.J.R."/>
        </authorList>
    </citation>
    <scope>NUCLEOTIDE SEQUENCE</scope>
    <source>
        <strain evidence="7">CBS 1945</strain>
    </source>
</reference>
<dbReference type="Gene3D" id="3.90.180.10">
    <property type="entry name" value="Medium-chain alcohol dehydrogenases, catalytic domain"/>
    <property type="match status" value="1"/>
</dbReference>
<dbReference type="GeneID" id="62194826"/>
<comment type="similarity">
    <text evidence="5">Belongs to the zinc-containing alcohol dehydrogenase family.</text>
</comment>
<dbReference type="Proteomes" id="UP000662931">
    <property type="component" value="Chromosome 1"/>
</dbReference>
<dbReference type="PANTHER" id="PTHR42683">
    <property type="entry name" value="ALDEHYDE REDUCTASE"/>
    <property type="match status" value="1"/>
</dbReference>
<sequence>MSETIKEIKSIGVHDFDNWLEPKNFVYTPNPLRPFDIDIKIIACGICGSDTHCAKGDWGRPYTPIAVGHEIIGHIINMGNEVDKTKYHLGDRVGVGAQCDSCGKCWRCDHDVENSCKTQVGTYGTVRPDGSHSQGGYSNYVRVNKRFVFKIPDAIETIHAAPLLCGGMTGLRPLMTAGVTKGTKVGVSGIGGIGHMTILFAKALGAEVTAISRTESKKETALKLGADHFIATSDPKFPEEYLDSFDLIVTTAFSLNDDYVEKAMRMLRPHCKLHFISAPPTGEKLELDPNFLLSNSLSIGSSAAGSQRDVEYMLQFAADKGIKPWVETIDISEENIAKAWKRMKKGDVHFRFVLTGYDKYFSQH</sequence>
<keyword evidence="4" id="KW-0560">Oxidoreductase</keyword>
<dbReference type="InterPro" id="IPR011032">
    <property type="entry name" value="GroES-like_sf"/>
</dbReference>
<dbReference type="RefSeq" id="XP_038777668.1">
    <property type="nucleotide sequence ID" value="XM_038921740.1"/>
</dbReference>
<dbReference type="OrthoDB" id="1879366at2759"/>
<dbReference type="CDD" id="cd05283">
    <property type="entry name" value="CAD1"/>
    <property type="match status" value="1"/>
</dbReference>
<dbReference type="Gene3D" id="3.40.50.720">
    <property type="entry name" value="NAD(P)-binding Rossmann-like Domain"/>
    <property type="match status" value="1"/>
</dbReference>
<dbReference type="SUPFAM" id="SSF51735">
    <property type="entry name" value="NAD(P)-binding Rossmann-fold domains"/>
    <property type="match status" value="1"/>
</dbReference>
<evidence type="ECO:0000313" key="7">
    <source>
        <dbReference type="EMBL" id="QPG74103.1"/>
    </source>
</evidence>
<dbReference type="SUPFAM" id="SSF50129">
    <property type="entry name" value="GroES-like"/>
    <property type="match status" value="1"/>
</dbReference>
<dbReference type="Pfam" id="PF00107">
    <property type="entry name" value="ADH_zinc_N"/>
    <property type="match status" value="1"/>
</dbReference>
<dbReference type="InterPro" id="IPR036291">
    <property type="entry name" value="NAD(P)-bd_dom_sf"/>
</dbReference>
<dbReference type="GO" id="GO:0016616">
    <property type="term" value="F:oxidoreductase activity, acting on the CH-OH group of donors, NAD or NADP as acceptor"/>
    <property type="evidence" value="ECO:0007669"/>
    <property type="project" value="InterPro"/>
</dbReference>
<dbReference type="KEGG" id="bnn:FOA43_001425"/>
<dbReference type="SMART" id="SM00829">
    <property type="entry name" value="PKS_ER"/>
    <property type="match status" value="1"/>
</dbReference>
<dbReference type="InterPro" id="IPR013149">
    <property type="entry name" value="ADH-like_C"/>
</dbReference>
<evidence type="ECO:0000256" key="3">
    <source>
        <dbReference type="ARBA" id="ARBA00022833"/>
    </source>
</evidence>
<comment type="cofactor">
    <cofactor evidence="1 5">
        <name>Zn(2+)</name>
        <dbReference type="ChEBI" id="CHEBI:29105"/>
    </cofactor>
</comment>
<dbReference type="InterPro" id="IPR047109">
    <property type="entry name" value="CAD-like"/>
</dbReference>
<gene>
    <name evidence="7" type="ORF">FOA43_001425</name>
</gene>
<feature type="domain" description="Enoyl reductase (ER)" evidence="6">
    <location>
        <begin position="12"/>
        <end position="354"/>
    </location>
</feature>
<evidence type="ECO:0000256" key="4">
    <source>
        <dbReference type="ARBA" id="ARBA00023002"/>
    </source>
</evidence>
<dbReference type="InterPro" id="IPR002328">
    <property type="entry name" value="ADH_Zn_CS"/>
</dbReference>
<dbReference type="GO" id="GO:0008270">
    <property type="term" value="F:zinc ion binding"/>
    <property type="evidence" value="ECO:0007669"/>
    <property type="project" value="InterPro"/>
</dbReference>
<dbReference type="InterPro" id="IPR020843">
    <property type="entry name" value="ER"/>
</dbReference>
<proteinExistence type="inferred from homology"/>
<keyword evidence="2 5" id="KW-0479">Metal-binding</keyword>
<dbReference type="InterPro" id="IPR013154">
    <property type="entry name" value="ADH-like_N"/>
</dbReference>
<name>A0A875RZL4_EENNA</name>
<keyword evidence="3 5" id="KW-0862">Zinc</keyword>
<dbReference type="PROSITE" id="PS00059">
    <property type="entry name" value="ADH_ZINC"/>
    <property type="match status" value="1"/>
</dbReference>
<evidence type="ECO:0000313" key="8">
    <source>
        <dbReference type="Proteomes" id="UP000662931"/>
    </source>
</evidence>